<protein>
    <recommendedName>
        <fullName evidence="3">CRISPR-associated protein</fullName>
    </recommendedName>
</protein>
<dbReference type="AlphaFoldDB" id="A0A9X2NJB2"/>
<keyword evidence="2" id="KW-1185">Reference proteome</keyword>
<sequence length="316" mass="33689">MTGFVHVVPVGTSLLKHLAADRRVSIPVRNALAGGAPLRGLLRQADRGDGRLLLEPLLHADPGQAAAVTAQLQQLTPKHSAELTALDAHDRTRTEPPNRGGDSIVLVTTDTDDGLRAAALLAHLLASRAGSLPRYVDDPVASPAGITMAAGQVLLVRIPGLDLDIGGAPDSRTWLAIGEIGRAVAHDLCDTGADRRVVFHLTGGYKALLPYLLLTADAVATVVRCRLGAGSRVSAQVLHETSEQPVSLPVRWLTGTLLERAQDLSRSAGTRDHLLVDDLHDFRGTYLRDEPFTGRRALTEAGLILARTLWALEVPR</sequence>
<accession>A0A9X2NJB2</accession>
<evidence type="ECO:0000313" key="1">
    <source>
        <dbReference type="EMBL" id="MCR6488388.1"/>
    </source>
</evidence>
<dbReference type="RefSeq" id="WP_257924948.1">
    <property type="nucleotide sequence ID" value="NZ_JAMXQV010000024.1"/>
</dbReference>
<dbReference type="EMBL" id="JAMXQV010000024">
    <property type="protein sequence ID" value="MCR6488388.1"/>
    <property type="molecule type" value="Genomic_DNA"/>
</dbReference>
<name>A0A9X2NJB2_9PSEU</name>
<proteinExistence type="predicted"/>
<gene>
    <name evidence="1" type="ORF">M8542_36715</name>
</gene>
<dbReference type="Proteomes" id="UP001144096">
    <property type="component" value="Unassembled WGS sequence"/>
</dbReference>
<comment type="caution">
    <text evidence="1">The sequence shown here is derived from an EMBL/GenBank/DDBJ whole genome shotgun (WGS) entry which is preliminary data.</text>
</comment>
<evidence type="ECO:0000313" key="2">
    <source>
        <dbReference type="Proteomes" id="UP001144096"/>
    </source>
</evidence>
<organism evidence="1 2">
    <name type="scientific">Amycolatopsis iheyensis</name>
    <dbReference type="NCBI Taxonomy" id="2945988"/>
    <lineage>
        <taxon>Bacteria</taxon>
        <taxon>Bacillati</taxon>
        <taxon>Actinomycetota</taxon>
        <taxon>Actinomycetes</taxon>
        <taxon>Pseudonocardiales</taxon>
        <taxon>Pseudonocardiaceae</taxon>
        <taxon>Amycolatopsis</taxon>
    </lineage>
</organism>
<dbReference type="Gene3D" id="3.40.50.10770">
    <property type="entry name" value="Hypothetical protein VC1899 like domain (Restriction endonuclease-like)"/>
    <property type="match status" value="1"/>
</dbReference>
<evidence type="ECO:0008006" key="3">
    <source>
        <dbReference type="Google" id="ProtNLM"/>
    </source>
</evidence>
<reference evidence="1" key="1">
    <citation type="submission" date="2022-06" db="EMBL/GenBank/DDBJ databases">
        <title>Amycolatopsis iheyaensis sp. nov., a new species of the genus Amycolatopsis isolated from soil in Iheya island, Japan.</title>
        <authorList>
            <person name="Ngamcharungchit C."/>
            <person name="Kanto H."/>
            <person name="Take A."/>
            <person name="Intra B."/>
            <person name="Matsumoto A."/>
            <person name="Panbangred W."/>
            <person name="Inahashi Y."/>
        </authorList>
    </citation>
    <scope>NUCLEOTIDE SEQUENCE</scope>
    <source>
        <strain evidence="1">OK19-0408</strain>
    </source>
</reference>